<evidence type="ECO:0000313" key="3">
    <source>
        <dbReference type="Proteomes" id="UP001165136"/>
    </source>
</evidence>
<keyword evidence="3" id="KW-1185">Reference proteome</keyword>
<organism evidence="2 3">
    <name type="scientific">Amycolatopsis taiwanensis</name>
    <dbReference type="NCBI Taxonomy" id="342230"/>
    <lineage>
        <taxon>Bacteria</taxon>
        <taxon>Bacillati</taxon>
        <taxon>Actinomycetota</taxon>
        <taxon>Actinomycetes</taxon>
        <taxon>Pseudonocardiales</taxon>
        <taxon>Pseudonocardiaceae</taxon>
        <taxon>Amycolatopsis</taxon>
    </lineage>
</organism>
<accession>A0A9W6VFU8</accession>
<feature type="compositionally biased region" description="Basic and acidic residues" evidence="1">
    <location>
        <begin position="96"/>
        <end position="106"/>
    </location>
</feature>
<evidence type="ECO:0000313" key="2">
    <source>
        <dbReference type="EMBL" id="GLY64851.1"/>
    </source>
</evidence>
<evidence type="ECO:0000256" key="1">
    <source>
        <dbReference type="SAM" id="MobiDB-lite"/>
    </source>
</evidence>
<dbReference type="Proteomes" id="UP001165136">
    <property type="component" value="Unassembled WGS sequence"/>
</dbReference>
<protein>
    <submittedName>
        <fullName evidence="2">Uncharacterized protein</fullName>
    </submittedName>
</protein>
<proteinExistence type="predicted"/>
<reference evidence="2" key="1">
    <citation type="submission" date="2023-03" db="EMBL/GenBank/DDBJ databases">
        <title>Amycolatopsis taiwanensis NBRC 103393.</title>
        <authorList>
            <person name="Ichikawa N."/>
            <person name="Sato H."/>
            <person name="Tonouchi N."/>
        </authorList>
    </citation>
    <scope>NUCLEOTIDE SEQUENCE</scope>
    <source>
        <strain evidence="2">NBRC 103393</strain>
    </source>
</reference>
<feature type="region of interest" description="Disordered" evidence="1">
    <location>
        <begin position="1"/>
        <end position="35"/>
    </location>
</feature>
<dbReference type="EMBL" id="BSTI01000003">
    <property type="protein sequence ID" value="GLY64851.1"/>
    <property type="molecule type" value="Genomic_DNA"/>
</dbReference>
<name>A0A9W6VFU8_9PSEU</name>
<sequence length="120" mass="13811">MRKQRVHEHSTVNIGPDYLGNGGQQRPGAAVTDQHHGAMTSVHVESASRRFSEPPIVGRSLLDDSRKRWHDDALALASQMRRRQLPGQRAYQRTMNKQERRRERIHEPILHIGDPSGWFC</sequence>
<gene>
    <name evidence="2" type="ORF">Atai01_14700</name>
</gene>
<dbReference type="AlphaFoldDB" id="A0A9W6VFU8"/>
<comment type="caution">
    <text evidence="2">The sequence shown here is derived from an EMBL/GenBank/DDBJ whole genome shotgun (WGS) entry which is preliminary data.</text>
</comment>
<feature type="region of interest" description="Disordered" evidence="1">
    <location>
        <begin position="82"/>
        <end position="106"/>
    </location>
</feature>